<gene>
    <name evidence="12" type="ORF">BN1211_2727</name>
</gene>
<dbReference type="EMBL" id="CDQK01000003">
    <property type="protein sequence ID" value="CEP22369.1"/>
    <property type="molecule type" value="Genomic_DNA"/>
</dbReference>
<dbReference type="GO" id="GO:0004534">
    <property type="term" value="F:5'-3' RNA exonuclease activity"/>
    <property type="evidence" value="ECO:0007669"/>
    <property type="project" value="TreeGrafter"/>
</dbReference>
<feature type="region of interest" description="Disordered" evidence="6">
    <location>
        <begin position="1235"/>
        <end position="1325"/>
    </location>
</feature>
<keyword evidence="1 5" id="KW-0540">Nuclease</keyword>
<dbReference type="GO" id="GO:0000184">
    <property type="term" value="P:nuclear-transcribed mRNA catabolic process, nonsense-mediated decay"/>
    <property type="evidence" value="ECO:0007669"/>
    <property type="project" value="UniProtKB-KW"/>
</dbReference>
<dbReference type="Gene3D" id="2.30.30.750">
    <property type="match status" value="1"/>
</dbReference>
<evidence type="ECO:0000259" key="11">
    <source>
        <dbReference type="Pfam" id="PF18334"/>
    </source>
</evidence>
<dbReference type="InterPro" id="IPR047007">
    <property type="entry name" value="XRN1_D1_sf"/>
</dbReference>
<dbReference type="CDD" id="cd18673">
    <property type="entry name" value="PIN_XRN1-2-like"/>
    <property type="match status" value="1"/>
</dbReference>
<dbReference type="InterPro" id="IPR004859">
    <property type="entry name" value="Xrn1_N"/>
</dbReference>
<dbReference type="InterPro" id="IPR016494">
    <property type="entry name" value="5_3_exoribonuclease_1"/>
</dbReference>
<dbReference type="InterPro" id="IPR041106">
    <property type="entry name" value="XRN1_D2_D3"/>
</dbReference>
<evidence type="ECO:0000313" key="13">
    <source>
        <dbReference type="Proteomes" id="UP000038830"/>
    </source>
</evidence>
<keyword evidence="2 5" id="KW-0378">Hydrolase</keyword>
<dbReference type="InterPro" id="IPR014722">
    <property type="entry name" value="Rib_uL2_dom2"/>
</dbReference>
<dbReference type="InterPro" id="IPR041385">
    <property type="entry name" value="SH3_12"/>
</dbReference>
<dbReference type="GO" id="GO:0003723">
    <property type="term" value="F:RNA binding"/>
    <property type="evidence" value="ECO:0007669"/>
    <property type="project" value="UniProtKB-KW"/>
</dbReference>
<dbReference type="Pfam" id="PF18129">
    <property type="entry name" value="SH3_12"/>
    <property type="match status" value="1"/>
</dbReference>
<name>A0A0H5CCM2_CYBJN</name>
<dbReference type="Gene3D" id="2.170.260.40">
    <property type="match status" value="1"/>
</dbReference>
<feature type="compositionally biased region" description="Low complexity" evidence="6">
    <location>
        <begin position="1255"/>
        <end position="1265"/>
    </location>
</feature>
<dbReference type="PANTHER" id="PTHR12341:SF7">
    <property type="entry name" value="5'-3' EXORIBONUCLEASE 1"/>
    <property type="match status" value="1"/>
</dbReference>
<proteinExistence type="inferred from homology"/>
<dbReference type="Gene3D" id="3.30.1370.250">
    <property type="match status" value="1"/>
</dbReference>
<dbReference type="Proteomes" id="UP000038830">
    <property type="component" value="Unassembled WGS sequence"/>
</dbReference>
<evidence type="ECO:0000256" key="1">
    <source>
        <dbReference type="ARBA" id="ARBA00022722"/>
    </source>
</evidence>
<dbReference type="Pfam" id="PF17846">
    <property type="entry name" value="XRN_M"/>
    <property type="match status" value="1"/>
</dbReference>
<evidence type="ECO:0000256" key="5">
    <source>
        <dbReference type="PIRNR" id="PIRNR006743"/>
    </source>
</evidence>
<dbReference type="Gene3D" id="2.30.30.30">
    <property type="match status" value="1"/>
</dbReference>
<keyword evidence="5" id="KW-0866">Nonsense-mediated mRNA decay</keyword>
<organism evidence="12 13">
    <name type="scientific">Cyberlindnera jadinii (strain ATCC 18201 / CBS 1600 / BCRC 20928 / JCM 3617 / NBRC 0987 / NRRL Y-1542)</name>
    <name type="common">Torula yeast</name>
    <name type="synonym">Candida utilis</name>
    <dbReference type="NCBI Taxonomy" id="983966"/>
    <lineage>
        <taxon>Eukaryota</taxon>
        <taxon>Fungi</taxon>
        <taxon>Dikarya</taxon>
        <taxon>Ascomycota</taxon>
        <taxon>Saccharomycotina</taxon>
        <taxon>Saccharomycetes</taxon>
        <taxon>Phaffomycetales</taxon>
        <taxon>Phaffomycetaceae</taxon>
        <taxon>Cyberlindnera</taxon>
    </lineage>
</organism>
<feature type="domain" description="5'-3' exoribonuclease 1 SH3-like" evidence="9">
    <location>
        <begin position="1155"/>
        <end position="1225"/>
    </location>
</feature>
<keyword evidence="5" id="KW-0963">Cytoplasm</keyword>
<evidence type="ECO:0000259" key="7">
    <source>
        <dbReference type="Pfam" id="PF03159"/>
    </source>
</evidence>
<feature type="domain" description="Xrn1 helical" evidence="8">
    <location>
        <begin position="272"/>
        <end position="683"/>
    </location>
</feature>
<dbReference type="FunFam" id="3.40.50.12390:FF:000002">
    <property type="entry name" value="5'-3' exoribonuclease 1"/>
    <property type="match status" value="1"/>
</dbReference>
<keyword evidence="5" id="KW-0694">RNA-binding</keyword>
<keyword evidence="3 5" id="KW-0269">Exonuclease</keyword>
<dbReference type="InterPro" id="IPR040992">
    <property type="entry name" value="XRN1_D1"/>
</dbReference>
<evidence type="ECO:0000256" key="3">
    <source>
        <dbReference type="ARBA" id="ARBA00022839"/>
    </source>
</evidence>
<dbReference type="InterPro" id="IPR041412">
    <property type="entry name" value="Xrn1_helical"/>
</dbReference>
<comment type="subcellular location">
    <subcellularLocation>
        <location evidence="5">Cytoplasm</location>
    </subcellularLocation>
</comment>
<dbReference type="PIRSF" id="PIRSF006743">
    <property type="entry name" value="Exonuclease_Xnr1"/>
    <property type="match status" value="1"/>
</dbReference>
<dbReference type="GO" id="GO:0016075">
    <property type="term" value="P:rRNA catabolic process"/>
    <property type="evidence" value="ECO:0007669"/>
    <property type="project" value="TreeGrafter"/>
</dbReference>
<evidence type="ECO:0000313" key="12">
    <source>
        <dbReference type="EMBL" id="CEP22369.1"/>
    </source>
</evidence>
<feature type="region of interest" description="Disordered" evidence="6">
    <location>
        <begin position="1425"/>
        <end position="1489"/>
    </location>
</feature>
<feature type="compositionally biased region" description="Basic residues" evidence="6">
    <location>
        <begin position="1454"/>
        <end position="1471"/>
    </location>
</feature>
<comment type="function">
    <text evidence="5">Multifunctional protein that exhibits several independent functions at different levels of the cellular processes. 5'-3' exonuclease component of the nonsense-mediated mRNA decay (NMD) which is a highly conserved mRNA degradation pathway, an RNA surveillance system whose role is to identify and rid cells of mRNA with premature termination codons and thus prevents accumulation of potentially harmful truncated proteins.</text>
</comment>
<evidence type="ECO:0000259" key="9">
    <source>
        <dbReference type="Pfam" id="PF18129"/>
    </source>
</evidence>
<feature type="domain" description="5'-3' exoribonuclease 1 D1" evidence="10">
    <location>
        <begin position="724"/>
        <end position="911"/>
    </location>
</feature>
<protein>
    <recommendedName>
        <fullName evidence="5">5'-3' exoribonuclease 1</fullName>
        <ecNumber evidence="5">3.1.13.-</ecNumber>
    </recommendedName>
</protein>
<dbReference type="Pfam" id="PF18332">
    <property type="entry name" value="XRN1_D1"/>
    <property type="match status" value="1"/>
</dbReference>
<evidence type="ECO:0000259" key="10">
    <source>
        <dbReference type="Pfam" id="PF18332"/>
    </source>
</evidence>
<comment type="similarity">
    <text evidence="4 5">Belongs to the 5'-3' exonuclease family.</text>
</comment>
<feature type="domain" description="Xrn1 N-terminal" evidence="7">
    <location>
        <begin position="1"/>
        <end position="228"/>
    </location>
</feature>
<evidence type="ECO:0000256" key="4">
    <source>
        <dbReference type="ARBA" id="ARBA00038299"/>
    </source>
</evidence>
<dbReference type="InterPro" id="IPR027073">
    <property type="entry name" value="5_3_exoribonuclease"/>
</dbReference>
<evidence type="ECO:0000259" key="8">
    <source>
        <dbReference type="Pfam" id="PF17846"/>
    </source>
</evidence>
<evidence type="ECO:0000256" key="6">
    <source>
        <dbReference type="SAM" id="MobiDB-lite"/>
    </source>
</evidence>
<dbReference type="GO" id="GO:0005634">
    <property type="term" value="C:nucleus"/>
    <property type="evidence" value="ECO:0007669"/>
    <property type="project" value="TreeGrafter"/>
</dbReference>
<feature type="domain" description="Exoribonuclease Xrn1 D2/D3" evidence="11">
    <location>
        <begin position="915"/>
        <end position="1137"/>
    </location>
</feature>
<dbReference type="EC" id="3.1.13.-" evidence="5"/>
<dbReference type="Gene3D" id="1.25.40.1050">
    <property type="match status" value="1"/>
</dbReference>
<dbReference type="GO" id="GO:0005737">
    <property type="term" value="C:cytoplasm"/>
    <property type="evidence" value="ECO:0007669"/>
    <property type="project" value="UniProtKB-SubCell"/>
</dbReference>
<dbReference type="Gene3D" id="3.40.50.12390">
    <property type="match status" value="2"/>
</dbReference>
<sequence>MGIPKFFRLISERWPLISQLIEGNQIPEFDNLYLDMNSILHTCTARNKEADSSKRMTEDEVFSAIFAYIDHLFDTIKPQKVFYMAIDGVAPRAKMNQQRSRRFRTALDAEKKLRQANEDGTHLADDEPFDSNAITPGTEFMAKLTRFLKYFIHKKVSSDSRWQNCEIILSGHEVPGEGEHKIMHFIRNRKALSDYNPNTRHCIYGLDADLIMLGLACHEPHFALLREEVTFGKRQVQATVEEQTFYLLHISLVREYLEIEFQDLKDQLSFDYDFERILDDFIVIMFVIGNDFLPNLPDLHLNKGAFPLLLETFKEALRTTDGYLSDHGNINLERLGVWFDVLSKFELENFEQGEVDLEWFNKQLEDISIHGEKKRERTGKLALLKQQRKLVGLIKPWIIKAYSERFPLDISEESIPSLKIPIEYTKNNLDFLKTFAYDVGLIVTHSRSTDEYSVRVDIDGIDLQESDEDWEERVNDVRRIVKRYEAAIILDYDGEDAVEEKKAVYSQKFDNWKDSYYKDKLGFALDDEEEMTKLTENYVEGLQWVMYYYYRGVQSWPWYYKYHYAPRISDVKKGLKVKINFQLGEPVRPFEQLMAVLPARSQNLVPIPYRKLMTDEHSPIKDFYPKEVETDMNGKTADWEAVVKISFVDMDKLKAAMAPMEDQLTPEEKKRNSFGVDILFTFNPQIEEVFKSPLTTVFSDLEHNHCFETPFHLKVFSQSELITGLCKGALSGAESLAGFPTLKSIPFGSELKNAGLKIFQFPTRGSSQILYPEDTHEGLEIEQFAKRFLGKIIYTNYPFLRESLTTKIIDGESVYERTVTNRGVKESSRLLDHEERNDYKRTRESIRGTYLFRKGIELKEIRALVYVKPVSGLKRTTNGAYIKTYEHNEEIYPLPLVVDQVANKDSRFTEKPPLPINEEFPLQSEAIFLGEYAYGGKVTITGYSSTSRLDITVVKMSTKTEPQFGTIAAKVERQRVRYIPQHEIAKLLRSQALFISKITSSFSLDNGGQRADAGLNLKFESRRLKVIGYTRKGARGWEFSEKAFRLLKEYQTKFPALFNALAKHARESSIPSVKSLGLDPEEVKSALSWLKSVRLDLKRSSLESDSLTTESIKEIENQIEVFAATADKQETKKLKGVPTQAVLNPGVSFQQLKAQSFELGDRVVYVQGSGKVPIFSKGTVVGYNSVGSTVTLQVLFDHILLGGNKIGGQLRTSRGLEIDSSLVLNVSHKQFVYHSRASAQRAHRKEPALIPAPVPKSKASAPKAKTPVQKTPLKSAPVSSNGDSKKPVIDKSVMPASQANAEKEKVASKEDVQAKAKTQKKKPNELLSLLKGNQKVSDEQVGDYKTDGVNGADGEHDAMKQFQLKTLQASVLNNVSGVPQMPPPMMMIPQGFPPQGFVSMPIPGLIPIPPHMIPGASQFIPAQVQPQNAPIPPQDAIPSEAIDASNKGSNNFRGRGRGRGGRGRGRGRGRGGKPSGETSRATETAGSTK</sequence>
<evidence type="ECO:0000256" key="2">
    <source>
        <dbReference type="ARBA" id="ARBA00022801"/>
    </source>
</evidence>
<dbReference type="InterPro" id="IPR047008">
    <property type="entry name" value="XRN1_SH3_sf"/>
</dbReference>
<feature type="compositionally biased region" description="Polar residues" evidence="6">
    <location>
        <begin position="1476"/>
        <end position="1489"/>
    </location>
</feature>
<feature type="compositionally biased region" description="Basic and acidic residues" evidence="6">
    <location>
        <begin position="1301"/>
        <end position="1314"/>
    </location>
</feature>
<dbReference type="Pfam" id="PF03159">
    <property type="entry name" value="XRN_N"/>
    <property type="match status" value="1"/>
</dbReference>
<dbReference type="PANTHER" id="PTHR12341">
    <property type="entry name" value="5'-&gt;3' EXORIBONUCLEASE"/>
    <property type="match status" value="1"/>
</dbReference>
<reference evidence="13" key="1">
    <citation type="journal article" date="2015" name="J. Biotechnol.">
        <title>The structure of the Cyberlindnera jadinii genome and its relation to Candida utilis analyzed by the occurrence of single nucleotide polymorphisms.</title>
        <authorList>
            <person name="Rupp O."/>
            <person name="Brinkrolf K."/>
            <person name="Buerth C."/>
            <person name="Kunigo M."/>
            <person name="Schneider J."/>
            <person name="Jaenicke S."/>
            <person name="Goesmann A."/>
            <person name="Puehler A."/>
            <person name="Jaeger K.-E."/>
            <person name="Ernst J.F."/>
        </authorList>
    </citation>
    <scope>NUCLEOTIDE SEQUENCE [LARGE SCALE GENOMIC DNA]</scope>
    <source>
        <strain evidence="13">ATCC 18201 / CBS 1600 / BCRC 20928 / JCM 3617 / NBRC 0987 / NRRL Y-1542</strain>
    </source>
</reference>
<dbReference type="Pfam" id="PF18334">
    <property type="entry name" value="XRN1_D2_D3"/>
    <property type="match status" value="1"/>
</dbReference>
<accession>A0A0H5CCM2</accession>